<name>A0A7S3CMQ9_9SPIT</name>
<dbReference type="InterPro" id="IPR023573">
    <property type="entry name" value="Ribosomal_eL20_dom"/>
</dbReference>
<dbReference type="Gene3D" id="3.10.20.10">
    <property type="match status" value="2"/>
</dbReference>
<protein>
    <recommendedName>
        <fullName evidence="4">60S ribosomal protein L18a</fullName>
    </recommendedName>
</protein>
<dbReference type="GO" id="GO:0005840">
    <property type="term" value="C:ribosome"/>
    <property type="evidence" value="ECO:0007669"/>
    <property type="project" value="UniProtKB-KW"/>
</dbReference>
<accession>A0A7S3CMQ9</accession>
<dbReference type="PANTHER" id="PTHR10052">
    <property type="entry name" value="60S RIBOSOMAL PROTEIN L18A"/>
    <property type="match status" value="1"/>
</dbReference>
<reference evidence="6" key="1">
    <citation type="submission" date="2021-01" db="EMBL/GenBank/DDBJ databases">
        <authorList>
            <person name="Corre E."/>
            <person name="Pelletier E."/>
            <person name="Niang G."/>
            <person name="Scheremetjew M."/>
            <person name="Finn R."/>
            <person name="Kale V."/>
            <person name="Holt S."/>
            <person name="Cochrane G."/>
            <person name="Meng A."/>
            <person name="Brown T."/>
            <person name="Cohen L."/>
        </authorList>
    </citation>
    <scope>NUCLEOTIDE SEQUENCE</scope>
    <source>
        <strain evidence="6">Ras09</strain>
    </source>
</reference>
<comment type="similarity">
    <text evidence="1 4">Belongs to the eukaryotic ribosomal protein eL20 family.</text>
</comment>
<dbReference type="EMBL" id="HBIA01004840">
    <property type="protein sequence ID" value="CAE0230763.1"/>
    <property type="molecule type" value="Transcribed_RNA"/>
</dbReference>
<dbReference type="InterPro" id="IPR028877">
    <property type="entry name" value="Ribosomal_eL20"/>
</dbReference>
<evidence type="ECO:0000256" key="4">
    <source>
        <dbReference type="PIRNR" id="PIRNR002190"/>
    </source>
</evidence>
<dbReference type="GO" id="GO:0003735">
    <property type="term" value="F:structural constituent of ribosome"/>
    <property type="evidence" value="ECO:0007669"/>
    <property type="project" value="InterPro"/>
</dbReference>
<proteinExistence type="inferred from homology"/>
<gene>
    <name evidence="6" type="ORF">SRAS04492_LOCUS2557</name>
</gene>
<organism evidence="6">
    <name type="scientific">Strombidium rassoulzadegani</name>
    <dbReference type="NCBI Taxonomy" id="1082188"/>
    <lineage>
        <taxon>Eukaryota</taxon>
        <taxon>Sar</taxon>
        <taxon>Alveolata</taxon>
        <taxon>Ciliophora</taxon>
        <taxon>Intramacronucleata</taxon>
        <taxon>Spirotrichea</taxon>
        <taxon>Oligotrichia</taxon>
        <taxon>Strombidiidae</taxon>
        <taxon>Strombidium</taxon>
    </lineage>
</organism>
<evidence type="ECO:0000256" key="2">
    <source>
        <dbReference type="ARBA" id="ARBA00022980"/>
    </source>
</evidence>
<dbReference type="InterPro" id="IPR021138">
    <property type="entry name" value="Ribosomal_eL20_eukaryotes"/>
</dbReference>
<dbReference type="HAMAP" id="MF_00273">
    <property type="entry name" value="Ribosomal_eL20"/>
    <property type="match status" value="1"/>
</dbReference>
<dbReference type="AlphaFoldDB" id="A0A7S3CMQ9"/>
<keyword evidence="2 4" id="KW-0689">Ribosomal protein</keyword>
<dbReference type="GO" id="GO:1990904">
    <property type="term" value="C:ribonucleoprotein complex"/>
    <property type="evidence" value="ECO:0007669"/>
    <property type="project" value="UniProtKB-KW"/>
</dbReference>
<sequence>MTKGVALQGMQKNVRQYWVVGRKLPTEATPEPTCYRIRVFAKNIVIARSQFWYEMKRQNKVRKCQGEIVSVSEIHERKTNSIKLYGIVLKYLSSTGIVNMYREVRSNSLNNAISLIYNEMAGRHSARAENIHIFKTMIINKKDEIRRTEPTQLARASLKFPKITTVKRAPTASHKSTFTAQRPLLI</sequence>
<evidence type="ECO:0000313" key="6">
    <source>
        <dbReference type="EMBL" id="CAE0230763.1"/>
    </source>
</evidence>
<feature type="domain" description="Large ribosomal subunit protein eL20" evidence="5">
    <location>
        <begin position="14"/>
        <end position="134"/>
    </location>
</feature>
<dbReference type="Pfam" id="PF01775">
    <property type="entry name" value="Ribosomal_L18A"/>
    <property type="match status" value="1"/>
</dbReference>
<dbReference type="GO" id="GO:0006412">
    <property type="term" value="P:translation"/>
    <property type="evidence" value="ECO:0007669"/>
    <property type="project" value="InterPro"/>
</dbReference>
<evidence type="ECO:0000256" key="1">
    <source>
        <dbReference type="ARBA" id="ARBA00009362"/>
    </source>
</evidence>
<evidence type="ECO:0000256" key="3">
    <source>
        <dbReference type="ARBA" id="ARBA00023274"/>
    </source>
</evidence>
<dbReference type="PIRSF" id="PIRSF002190">
    <property type="entry name" value="Ribosomal_L18a"/>
    <property type="match status" value="1"/>
</dbReference>
<evidence type="ECO:0000259" key="5">
    <source>
        <dbReference type="Pfam" id="PF01775"/>
    </source>
</evidence>
<dbReference type="SUPFAM" id="SSF160374">
    <property type="entry name" value="RplX-like"/>
    <property type="match status" value="1"/>
</dbReference>
<keyword evidence="3 4" id="KW-0687">Ribonucleoprotein</keyword>